<keyword evidence="3" id="KW-1185">Reference proteome</keyword>
<dbReference type="Proteomes" id="UP001430953">
    <property type="component" value="Unassembled WGS sequence"/>
</dbReference>
<feature type="region of interest" description="Disordered" evidence="1">
    <location>
        <begin position="1"/>
        <end position="55"/>
    </location>
</feature>
<reference evidence="2 3" key="1">
    <citation type="submission" date="2023-03" db="EMBL/GenBank/DDBJ databases">
        <title>High recombination rates correlate with genetic variation in Cardiocondyla obscurior ants.</title>
        <authorList>
            <person name="Errbii M."/>
        </authorList>
    </citation>
    <scope>NUCLEOTIDE SEQUENCE [LARGE SCALE GENOMIC DNA]</scope>
    <source>
        <strain evidence="2">Alpha-2009</strain>
        <tissue evidence="2">Whole body</tissue>
    </source>
</reference>
<name>A0AAW2EHJ4_9HYME</name>
<comment type="caution">
    <text evidence="2">The sequence shown here is derived from an EMBL/GenBank/DDBJ whole genome shotgun (WGS) entry which is preliminary data.</text>
</comment>
<accession>A0AAW2EHJ4</accession>
<evidence type="ECO:0000256" key="1">
    <source>
        <dbReference type="SAM" id="MobiDB-lite"/>
    </source>
</evidence>
<organism evidence="2 3">
    <name type="scientific">Cardiocondyla obscurior</name>
    <dbReference type="NCBI Taxonomy" id="286306"/>
    <lineage>
        <taxon>Eukaryota</taxon>
        <taxon>Metazoa</taxon>
        <taxon>Ecdysozoa</taxon>
        <taxon>Arthropoda</taxon>
        <taxon>Hexapoda</taxon>
        <taxon>Insecta</taxon>
        <taxon>Pterygota</taxon>
        <taxon>Neoptera</taxon>
        <taxon>Endopterygota</taxon>
        <taxon>Hymenoptera</taxon>
        <taxon>Apocrita</taxon>
        <taxon>Aculeata</taxon>
        <taxon>Formicoidea</taxon>
        <taxon>Formicidae</taxon>
        <taxon>Myrmicinae</taxon>
        <taxon>Cardiocondyla</taxon>
    </lineage>
</organism>
<dbReference type="EMBL" id="JADYXP020000024">
    <property type="protein sequence ID" value="KAL0101839.1"/>
    <property type="molecule type" value="Genomic_DNA"/>
</dbReference>
<feature type="compositionally biased region" description="Basic and acidic residues" evidence="1">
    <location>
        <begin position="46"/>
        <end position="55"/>
    </location>
</feature>
<gene>
    <name evidence="2" type="ORF">PUN28_019172</name>
</gene>
<evidence type="ECO:0000313" key="3">
    <source>
        <dbReference type="Proteomes" id="UP001430953"/>
    </source>
</evidence>
<protein>
    <submittedName>
        <fullName evidence="2">Uncharacterized protein</fullName>
    </submittedName>
</protein>
<sequence length="184" mass="20691">MPKHRSKKHRSHHRHRSPSRSPSPGRKSRDRSRQVSGPPISSSPPRDPEASSRLEEHESKVACVRILEQVQYLIAGLHKDFEVRLRALSPLSASAPSPEVLGQEVEPQKESQTVFNDRGVEPGLSTCRPTDFNPVAKSGYIRLCSSILNSFSDLQGEVPKCQRSFLMSFGMVVERENIRLRVDD</sequence>
<evidence type="ECO:0000313" key="2">
    <source>
        <dbReference type="EMBL" id="KAL0101839.1"/>
    </source>
</evidence>
<dbReference type="AlphaFoldDB" id="A0AAW2EHJ4"/>
<proteinExistence type="predicted"/>
<feature type="compositionally biased region" description="Basic residues" evidence="1">
    <location>
        <begin position="1"/>
        <end position="18"/>
    </location>
</feature>